<name>A0ABS3G7F7_9FLAO</name>
<dbReference type="Gene3D" id="3.30.70.100">
    <property type="match status" value="1"/>
</dbReference>
<evidence type="ECO:0000313" key="5">
    <source>
        <dbReference type="EMBL" id="MBO0355350.1"/>
    </source>
</evidence>
<keyword evidence="2" id="KW-0238">DNA-binding</keyword>
<dbReference type="SMART" id="SM00342">
    <property type="entry name" value="HTH_ARAC"/>
    <property type="match status" value="1"/>
</dbReference>
<evidence type="ECO:0000256" key="1">
    <source>
        <dbReference type="ARBA" id="ARBA00023015"/>
    </source>
</evidence>
<keyword evidence="6" id="KW-1185">Reference proteome</keyword>
<dbReference type="PANTHER" id="PTHR43280:SF2">
    <property type="entry name" value="HTH-TYPE TRANSCRIPTIONAL REGULATOR EXSA"/>
    <property type="match status" value="1"/>
</dbReference>
<comment type="caution">
    <text evidence="5">The sequence shown here is derived from an EMBL/GenBank/DDBJ whole genome shotgun (WGS) entry which is preliminary data.</text>
</comment>
<accession>A0ABS3G7F7</accession>
<evidence type="ECO:0000313" key="6">
    <source>
        <dbReference type="Proteomes" id="UP000664044"/>
    </source>
</evidence>
<dbReference type="Gene3D" id="1.10.10.60">
    <property type="entry name" value="Homeodomain-like"/>
    <property type="match status" value="1"/>
</dbReference>
<feature type="domain" description="HTH araC/xylS-type" evidence="4">
    <location>
        <begin position="90"/>
        <end position="171"/>
    </location>
</feature>
<reference evidence="5 6" key="1">
    <citation type="submission" date="2021-03" db="EMBL/GenBank/DDBJ databases">
        <title>Muricauda lutimaris sp. nov. and Muricauda ruestringensis sp. nov, two marine members of the Flavobacteriaceae isolated from deep sea sediments of Western Pacific.</title>
        <authorList>
            <person name="Zhao S."/>
            <person name="Liu R."/>
        </authorList>
    </citation>
    <scope>NUCLEOTIDE SEQUENCE [LARGE SCALE GENOMIC DNA]</scope>
    <source>
        <strain evidence="5 6">BC31-1-A7</strain>
    </source>
</reference>
<dbReference type="EMBL" id="JAFLNL010000009">
    <property type="protein sequence ID" value="MBO0355350.1"/>
    <property type="molecule type" value="Genomic_DNA"/>
</dbReference>
<dbReference type="InterPro" id="IPR018060">
    <property type="entry name" value="HTH_AraC"/>
</dbReference>
<dbReference type="Proteomes" id="UP000664044">
    <property type="component" value="Unassembled WGS sequence"/>
</dbReference>
<evidence type="ECO:0000256" key="3">
    <source>
        <dbReference type="ARBA" id="ARBA00023163"/>
    </source>
</evidence>
<protein>
    <submittedName>
        <fullName evidence="5">Helix-turn-helix transcriptional regulator</fullName>
    </submittedName>
</protein>
<evidence type="ECO:0000259" key="4">
    <source>
        <dbReference type="PROSITE" id="PS01124"/>
    </source>
</evidence>
<proteinExistence type="predicted"/>
<evidence type="ECO:0000256" key="2">
    <source>
        <dbReference type="ARBA" id="ARBA00023125"/>
    </source>
</evidence>
<dbReference type="InterPro" id="IPR009057">
    <property type="entry name" value="Homeodomain-like_sf"/>
</dbReference>
<dbReference type="PROSITE" id="PS01124">
    <property type="entry name" value="HTH_ARAC_FAMILY_2"/>
    <property type="match status" value="1"/>
</dbReference>
<dbReference type="RefSeq" id="WP_207035362.1">
    <property type="nucleotide sequence ID" value="NZ_JAFLNL010000009.1"/>
</dbReference>
<dbReference type="SUPFAM" id="SSF46689">
    <property type="entry name" value="Homeodomain-like"/>
    <property type="match status" value="1"/>
</dbReference>
<sequence>MRIKVKNMVCERCKGVLKNEFRDVGIEVVQIDLGEVEFKDSAIGQIARIREILTKNGFELIEDVDQTYIVDIKKHLIHALDDRSDQNLSEYLAKKLGKEYSALSKMFSAKEGLTIEKYFILLKMEKVKEEIQMGNKTFSEIAYDLDYKSSSHLAKQFKSVTGMSMSDYKKLQEWNRRPLDQIV</sequence>
<dbReference type="Pfam" id="PF12833">
    <property type="entry name" value="HTH_18"/>
    <property type="match status" value="1"/>
</dbReference>
<keyword evidence="3" id="KW-0804">Transcription</keyword>
<keyword evidence="1" id="KW-0805">Transcription regulation</keyword>
<organism evidence="5 6">
    <name type="scientific">Flagellimonas aurea</name>
    <dbReference type="NCBI Taxonomy" id="2915619"/>
    <lineage>
        <taxon>Bacteria</taxon>
        <taxon>Pseudomonadati</taxon>
        <taxon>Bacteroidota</taxon>
        <taxon>Flavobacteriia</taxon>
        <taxon>Flavobacteriales</taxon>
        <taxon>Flavobacteriaceae</taxon>
        <taxon>Flagellimonas</taxon>
    </lineage>
</organism>
<gene>
    <name evidence="5" type="ORF">J0656_15115</name>
</gene>
<dbReference type="PANTHER" id="PTHR43280">
    <property type="entry name" value="ARAC-FAMILY TRANSCRIPTIONAL REGULATOR"/>
    <property type="match status" value="1"/>
</dbReference>